<dbReference type="Proteomes" id="UP000308760">
    <property type="component" value="Unassembled WGS sequence"/>
</dbReference>
<dbReference type="EMBL" id="STGY01000065">
    <property type="protein sequence ID" value="THV39613.1"/>
    <property type="molecule type" value="Genomic_DNA"/>
</dbReference>
<reference evidence="3" key="1">
    <citation type="submission" date="2019-04" db="EMBL/GenBank/DDBJ databases">
        <title>Nocardioides xinjiangensis sp. nov.</title>
        <authorList>
            <person name="Liu S."/>
        </authorList>
    </citation>
    <scope>NUCLEOTIDE SEQUENCE [LARGE SCALE GENOMIC DNA]</scope>
    <source>
        <strain evidence="3">18</strain>
    </source>
</reference>
<feature type="region of interest" description="Disordered" evidence="1">
    <location>
        <begin position="88"/>
        <end position="109"/>
    </location>
</feature>
<comment type="caution">
    <text evidence="2">The sequence shown here is derived from an EMBL/GenBank/DDBJ whole genome shotgun (WGS) entry which is preliminary data.</text>
</comment>
<evidence type="ECO:0000313" key="2">
    <source>
        <dbReference type="EMBL" id="THV39613.1"/>
    </source>
</evidence>
<accession>A0A4S8Q5S6</accession>
<evidence type="ECO:0000256" key="1">
    <source>
        <dbReference type="SAM" id="MobiDB-lite"/>
    </source>
</evidence>
<gene>
    <name evidence="2" type="ORF">FAB82_17230</name>
</gene>
<sequence length="128" mass="14101">MRAHTPDLDADFLHHYGLDLAHLGTRRLTWARFAGLLVRLPAQSRSLRAIGGRVDDWDAPTHLAAASLDTARQTNYLIGALLTAHGAKKNPVTKPDPVPRPGHEATGRKRRGFRALFSHYGTHVRSIG</sequence>
<dbReference type="RefSeq" id="WP_136535780.1">
    <property type="nucleotide sequence ID" value="NZ_STGY01000065.1"/>
</dbReference>
<dbReference type="AlphaFoldDB" id="A0A4S8Q5S6"/>
<protein>
    <submittedName>
        <fullName evidence="2">Uncharacterized protein</fullName>
    </submittedName>
</protein>
<reference evidence="2 3" key="2">
    <citation type="submission" date="2019-05" db="EMBL/GenBank/DDBJ databases">
        <title>Glycomyces buryatensis sp. nov.</title>
        <authorList>
            <person name="Nikitina E."/>
        </authorList>
    </citation>
    <scope>NUCLEOTIDE SEQUENCE [LARGE SCALE GENOMIC DNA]</scope>
    <source>
        <strain evidence="2 3">18</strain>
    </source>
</reference>
<evidence type="ECO:0000313" key="3">
    <source>
        <dbReference type="Proteomes" id="UP000308760"/>
    </source>
</evidence>
<dbReference type="OrthoDB" id="5147813at2"/>
<organism evidence="2 3">
    <name type="scientific">Glycomyces buryatensis</name>
    <dbReference type="NCBI Taxonomy" id="2570927"/>
    <lineage>
        <taxon>Bacteria</taxon>
        <taxon>Bacillati</taxon>
        <taxon>Actinomycetota</taxon>
        <taxon>Actinomycetes</taxon>
        <taxon>Glycomycetales</taxon>
        <taxon>Glycomycetaceae</taxon>
        <taxon>Glycomyces</taxon>
    </lineage>
</organism>
<name>A0A4S8Q5S6_9ACTN</name>
<proteinExistence type="predicted"/>
<keyword evidence="3" id="KW-1185">Reference proteome</keyword>